<dbReference type="EMBL" id="CP034465">
    <property type="protein sequence ID" value="AZP03296.1"/>
    <property type="molecule type" value="Genomic_DNA"/>
</dbReference>
<accession>A0A3S9H7H0</accession>
<feature type="coiled-coil region" evidence="1">
    <location>
        <begin position="179"/>
        <end position="227"/>
    </location>
</feature>
<name>A0A3S9H7H0_9LACT</name>
<dbReference type="InterPro" id="IPR009343">
    <property type="entry name" value="DUF1002"/>
</dbReference>
<sequence length="324" mass="35609">MKKFSKTMLLLTSIFTIGTAVGSGTTSAQASSNGIDTTVINEKWGKPTFVYGGGLSETQIEETIKLLKIENTDNVNIIAVTGEDLRHYLNDGAANTADMISSVLVQKQDSGNGVEVVIQTPNNITQITSDQYTNAAITAGVSDAKIIVASVSRVTGESALTGIYKAFDVNGEELEQDRMEVAQEELETTNQIAQENADEEGFDSSKLDQAMIEIKQSLAELKERQGELATREDIEQIINDALERAQLGDYVTQEQFNRLLDLFEKYQQTSAIDSEQVKEQLSDLANNVKDKVSDLINQAEESGLMDKIANFFREIWQAITALFN</sequence>
<keyword evidence="4" id="KW-1185">Reference proteome</keyword>
<dbReference type="AlphaFoldDB" id="A0A3S9H7H0"/>
<feature type="chain" id="PRO_5038753666" evidence="2">
    <location>
        <begin position="23"/>
        <end position="324"/>
    </location>
</feature>
<proteinExistence type="predicted"/>
<evidence type="ECO:0000313" key="4">
    <source>
        <dbReference type="Proteomes" id="UP000273326"/>
    </source>
</evidence>
<protein>
    <submittedName>
        <fullName evidence="3">DUF1002 domain-containing protein</fullName>
    </submittedName>
</protein>
<keyword evidence="2" id="KW-0732">Signal</keyword>
<evidence type="ECO:0000256" key="1">
    <source>
        <dbReference type="SAM" id="Coils"/>
    </source>
</evidence>
<dbReference type="KEGG" id="jeh:EJN90_00665"/>
<reference evidence="4" key="1">
    <citation type="submission" date="2018-12" db="EMBL/GenBank/DDBJ databases">
        <title>Complete genome sequencing of Jeotgalibaca sp. H21T32.</title>
        <authorList>
            <person name="Bae J.-W."/>
            <person name="Lee S.-Y."/>
        </authorList>
    </citation>
    <scope>NUCLEOTIDE SEQUENCE [LARGE SCALE GENOMIC DNA]</scope>
    <source>
        <strain evidence="4">H21T32</strain>
    </source>
</reference>
<evidence type="ECO:0000256" key="2">
    <source>
        <dbReference type="SAM" id="SignalP"/>
    </source>
</evidence>
<dbReference type="OrthoDB" id="9810153at2"/>
<keyword evidence="1" id="KW-0175">Coiled coil</keyword>
<dbReference type="RefSeq" id="WP_126108397.1">
    <property type="nucleotide sequence ID" value="NZ_CP034465.1"/>
</dbReference>
<organism evidence="3 4">
    <name type="scientific">Jeotgalibaca ciconiae</name>
    <dbReference type="NCBI Taxonomy" id="2496265"/>
    <lineage>
        <taxon>Bacteria</taxon>
        <taxon>Bacillati</taxon>
        <taxon>Bacillota</taxon>
        <taxon>Bacilli</taxon>
        <taxon>Lactobacillales</taxon>
        <taxon>Carnobacteriaceae</taxon>
        <taxon>Jeotgalibaca</taxon>
    </lineage>
</organism>
<gene>
    <name evidence="3" type="ORF">EJN90_00665</name>
</gene>
<feature type="signal peptide" evidence="2">
    <location>
        <begin position="1"/>
        <end position="22"/>
    </location>
</feature>
<dbReference type="Pfam" id="PF06207">
    <property type="entry name" value="DUF1002"/>
    <property type="match status" value="1"/>
</dbReference>
<dbReference type="Proteomes" id="UP000273326">
    <property type="component" value="Chromosome"/>
</dbReference>
<evidence type="ECO:0000313" key="3">
    <source>
        <dbReference type="EMBL" id="AZP03296.1"/>
    </source>
</evidence>